<keyword evidence="3" id="KW-1185">Reference proteome</keyword>
<accession>A0A433JU64</accession>
<dbReference type="InterPro" id="IPR016181">
    <property type="entry name" value="Acyl_CoA_acyltransferase"/>
</dbReference>
<dbReference type="Proteomes" id="UP000274909">
    <property type="component" value="Unassembled WGS sequence"/>
</dbReference>
<evidence type="ECO:0000313" key="3">
    <source>
        <dbReference type="Proteomes" id="UP000274909"/>
    </source>
</evidence>
<reference evidence="2 3" key="1">
    <citation type="submission" date="2018-12" db="EMBL/GenBank/DDBJ databases">
        <authorList>
            <person name="Li F."/>
        </authorList>
    </citation>
    <scope>NUCLEOTIDE SEQUENCE [LARGE SCALE GENOMIC DNA]</scope>
    <source>
        <strain evidence="2 3">EGI 6500705</strain>
    </source>
</reference>
<organism evidence="2 3">
    <name type="scientific">Labedella endophytica</name>
    <dbReference type="NCBI Taxonomy" id="1523160"/>
    <lineage>
        <taxon>Bacteria</taxon>
        <taxon>Bacillati</taxon>
        <taxon>Actinomycetota</taxon>
        <taxon>Actinomycetes</taxon>
        <taxon>Micrococcales</taxon>
        <taxon>Microbacteriaceae</taxon>
        <taxon>Labedella</taxon>
    </lineage>
</organism>
<dbReference type="GO" id="GO:0016747">
    <property type="term" value="F:acyltransferase activity, transferring groups other than amino-acyl groups"/>
    <property type="evidence" value="ECO:0007669"/>
    <property type="project" value="InterPro"/>
</dbReference>
<gene>
    <name evidence="2" type="ORF">ELQ94_09625</name>
</gene>
<dbReference type="PANTHER" id="PTHR43792:SF16">
    <property type="entry name" value="N-ACETYLTRANSFERASE DOMAIN-CONTAINING PROTEIN"/>
    <property type="match status" value="1"/>
</dbReference>
<dbReference type="PROSITE" id="PS51186">
    <property type="entry name" value="GNAT"/>
    <property type="match status" value="1"/>
</dbReference>
<dbReference type="PANTHER" id="PTHR43792">
    <property type="entry name" value="GNAT FAMILY, PUTATIVE (AFU_ORTHOLOGUE AFUA_3G00765)-RELATED-RELATED"/>
    <property type="match status" value="1"/>
</dbReference>
<keyword evidence="2" id="KW-0808">Transferase</keyword>
<dbReference type="InterPro" id="IPR051531">
    <property type="entry name" value="N-acetyltransferase"/>
</dbReference>
<dbReference type="EMBL" id="RZGZ01000002">
    <property type="protein sequence ID" value="RUR01714.1"/>
    <property type="molecule type" value="Genomic_DNA"/>
</dbReference>
<evidence type="ECO:0000259" key="1">
    <source>
        <dbReference type="PROSITE" id="PS51186"/>
    </source>
</evidence>
<comment type="caution">
    <text evidence="2">The sequence shown here is derived from an EMBL/GenBank/DDBJ whole genome shotgun (WGS) entry which is preliminary data.</text>
</comment>
<feature type="domain" description="N-acetyltransferase" evidence="1">
    <location>
        <begin position="86"/>
        <end position="249"/>
    </location>
</feature>
<dbReference type="Gene3D" id="3.40.630.30">
    <property type="match status" value="1"/>
</dbReference>
<name>A0A433JU64_9MICO</name>
<dbReference type="SUPFAM" id="SSF55729">
    <property type="entry name" value="Acyl-CoA N-acyltransferases (Nat)"/>
    <property type="match status" value="1"/>
</dbReference>
<dbReference type="InterPro" id="IPR000182">
    <property type="entry name" value="GNAT_dom"/>
</dbReference>
<sequence length="253" mass="27768">MGTSPKRDRSGVGALTTCLPMGGGPRCPEAILPWSVPLGQLPVRSVPSVARRLASVCGDGPNEQERMTGSDAGVWAPRLPLTTPRLILRAHRLTDLDDLAVFHRDERTTRYLPWPVRSRDDTRTALLKKLSQDRAPAEGDWLVLAIEERASGRVIGEVDLRRGPVGHADIGYVVRRDREGQGMASEAVREILRLAEEDLGVTTVDAHIEPGNTASERFAERHGFIRHPDGDALAAETPTRAFRWVVAARDSAR</sequence>
<dbReference type="AlphaFoldDB" id="A0A433JU64"/>
<evidence type="ECO:0000313" key="2">
    <source>
        <dbReference type="EMBL" id="RUR01714.1"/>
    </source>
</evidence>
<dbReference type="OrthoDB" id="9132139at2"/>
<protein>
    <submittedName>
        <fullName evidence="2">N-acetyltransferase</fullName>
    </submittedName>
</protein>
<proteinExistence type="predicted"/>
<dbReference type="Pfam" id="PF13302">
    <property type="entry name" value="Acetyltransf_3"/>
    <property type="match status" value="1"/>
</dbReference>